<dbReference type="GO" id="GO:0030154">
    <property type="term" value="P:cell differentiation"/>
    <property type="evidence" value="ECO:0007669"/>
    <property type="project" value="UniProtKB-UniRule"/>
</dbReference>
<dbReference type="GO" id="GO:0008283">
    <property type="term" value="P:cell population proliferation"/>
    <property type="evidence" value="ECO:0007669"/>
    <property type="project" value="UniProtKB-UniRule"/>
</dbReference>
<evidence type="ECO:0000256" key="4">
    <source>
        <dbReference type="ARBA" id="ARBA00022525"/>
    </source>
</evidence>
<keyword evidence="3 9" id="KW-0217">Developmental protein</keyword>
<keyword evidence="5 9" id="KW-0765">Sulfation</keyword>
<dbReference type="Pfam" id="PF06404">
    <property type="entry name" value="PSK"/>
    <property type="match status" value="1"/>
</dbReference>
<evidence type="ECO:0000256" key="5">
    <source>
        <dbReference type="ARBA" id="ARBA00022641"/>
    </source>
</evidence>
<accession>A0AAN9SYE1</accession>
<dbReference type="GO" id="GO:0005576">
    <property type="term" value="C:extracellular region"/>
    <property type="evidence" value="ECO:0007669"/>
    <property type="project" value="UniProtKB-SubCell"/>
</dbReference>
<feature type="chain" id="PRO_5042671140" description="Phytosulfokine" evidence="9">
    <location>
        <begin position="30"/>
        <end position="197"/>
    </location>
</feature>
<keyword evidence="6 9" id="KW-0732">Signal</keyword>
<comment type="caution">
    <text evidence="11">The sequence shown here is derived from an EMBL/GenBank/DDBJ whole genome shotgun (WGS) entry which is preliminary data.</text>
</comment>
<evidence type="ECO:0000256" key="6">
    <source>
        <dbReference type="ARBA" id="ARBA00022729"/>
    </source>
</evidence>
<keyword evidence="10" id="KW-0472">Membrane</keyword>
<proteinExistence type="inferred from homology"/>
<dbReference type="PANTHER" id="PTHR33285:SF22">
    <property type="entry name" value="PHYTOSULFOKINES 6-RELATED"/>
    <property type="match status" value="1"/>
</dbReference>
<dbReference type="GO" id="GO:0008083">
    <property type="term" value="F:growth factor activity"/>
    <property type="evidence" value="ECO:0007669"/>
    <property type="project" value="UniProtKB-UniRule"/>
</dbReference>
<evidence type="ECO:0000256" key="8">
    <source>
        <dbReference type="ARBA" id="ARBA00023030"/>
    </source>
</evidence>
<dbReference type="InterPro" id="IPR009438">
    <property type="entry name" value="Phytosulfokine"/>
</dbReference>
<keyword evidence="7 9" id="KW-0221">Differentiation</keyword>
<evidence type="ECO:0000256" key="10">
    <source>
        <dbReference type="SAM" id="Phobius"/>
    </source>
</evidence>
<dbReference type="PANTHER" id="PTHR33285">
    <property type="entry name" value="PHYTOSULFOKINES 3"/>
    <property type="match status" value="1"/>
</dbReference>
<feature type="transmembrane region" description="Helical" evidence="10">
    <location>
        <begin position="106"/>
        <end position="123"/>
    </location>
</feature>
<evidence type="ECO:0000256" key="7">
    <source>
        <dbReference type="ARBA" id="ARBA00022782"/>
    </source>
</evidence>
<gene>
    <name evidence="11" type="ORF">VNO78_14058</name>
</gene>
<comment type="function">
    <text evidence="9">Promotes plant cell differentiation, organogenesis and somatic embryogenesis as well as cell proliferation.</text>
</comment>
<reference evidence="11 12" key="1">
    <citation type="submission" date="2024-01" db="EMBL/GenBank/DDBJ databases">
        <title>The genomes of 5 underutilized Papilionoideae crops provide insights into root nodulation and disease resistanc.</title>
        <authorList>
            <person name="Jiang F."/>
        </authorList>
    </citation>
    <scope>NUCLEOTIDE SEQUENCE [LARGE SCALE GENOMIC DNA]</scope>
    <source>
        <strain evidence="11">DUOXIRENSHENG_FW03</strain>
        <tissue evidence="11">Leaves</tissue>
    </source>
</reference>
<evidence type="ECO:0000256" key="1">
    <source>
        <dbReference type="ARBA" id="ARBA00004613"/>
    </source>
</evidence>
<sequence length="197" mass="22035">MEDPAVTAGIRILASLILVLQDLSSPVENKTCCPIFLILLGTCQLTPDIRKKLACLLAMRHDMPHDILENYRLLVEANTQLSPPLQSASSNTLFFSLSFKYTNMKISLHLGALLFILFFLLSSSKLCARPLTTEQVCFTNSNLLSSGKDFNSEMEGGESFKQLLGVEDCNSGDEECLKRRMTLEAHLDYIYTQNHKP</sequence>
<organism evidence="11 12">
    <name type="scientific">Psophocarpus tetragonolobus</name>
    <name type="common">Winged bean</name>
    <name type="synonym">Dolichos tetragonolobus</name>
    <dbReference type="NCBI Taxonomy" id="3891"/>
    <lineage>
        <taxon>Eukaryota</taxon>
        <taxon>Viridiplantae</taxon>
        <taxon>Streptophyta</taxon>
        <taxon>Embryophyta</taxon>
        <taxon>Tracheophyta</taxon>
        <taxon>Spermatophyta</taxon>
        <taxon>Magnoliopsida</taxon>
        <taxon>eudicotyledons</taxon>
        <taxon>Gunneridae</taxon>
        <taxon>Pentapetalae</taxon>
        <taxon>rosids</taxon>
        <taxon>fabids</taxon>
        <taxon>Fabales</taxon>
        <taxon>Fabaceae</taxon>
        <taxon>Papilionoideae</taxon>
        <taxon>50 kb inversion clade</taxon>
        <taxon>NPAAA clade</taxon>
        <taxon>indigoferoid/millettioid clade</taxon>
        <taxon>Phaseoleae</taxon>
        <taxon>Psophocarpus</taxon>
    </lineage>
</organism>
<comment type="PTM">
    <text evidence="9">PSK-alpha is produced by endopeptidase digestion. PSK-beta is produced from PSK-alpha by exopeptidase digestion.</text>
</comment>
<dbReference type="EMBL" id="JAYMYS010000003">
    <property type="protein sequence ID" value="KAK7402079.1"/>
    <property type="molecule type" value="Genomic_DNA"/>
</dbReference>
<comment type="PTM">
    <text evidence="9">Sulfation is important for activity and for the binding to a putative membrane receptor.</text>
</comment>
<keyword evidence="12" id="KW-1185">Reference proteome</keyword>
<evidence type="ECO:0000313" key="12">
    <source>
        <dbReference type="Proteomes" id="UP001386955"/>
    </source>
</evidence>
<feature type="signal peptide" evidence="9">
    <location>
        <begin position="1"/>
        <end position="29"/>
    </location>
</feature>
<dbReference type="AlphaFoldDB" id="A0AAN9SYE1"/>
<comment type="subcellular location">
    <subcellularLocation>
        <location evidence="1 9">Secreted</location>
    </subcellularLocation>
</comment>
<evidence type="ECO:0000256" key="3">
    <source>
        <dbReference type="ARBA" id="ARBA00022473"/>
    </source>
</evidence>
<keyword evidence="10" id="KW-0812">Transmembrane</keyword>
<name>A0AAN9SYE1_PSOTE</name>
<protein>
    <recommendedName>
        <fullName evidence="9">Phytosulfokine</fullName>
    </recommendedName>
    <component>
        <recommendedName>
            <fullName evidence="9">Phytosulfokine-alpha</fullName>
            <shortName evidence="9">PSK-alpha</shortName>
            <shortName evidence="9">Phytosulfokine-a</shortName>
        </recommendedName>
    </component>
    <component>
        <recommendedName>
            <fullName evidence="9">Phytosulfokine-beta</fullName>
            <shortName evidence="9">PSK-beta</shortName>
            <shortName evidence="9">Phytosulfokine-b</shortName>
        </recommendedName>
    </component>
</protein>
<dbReference type="Proteomes" id="UP001386955">
    <property type="component" value="Unassembled WGS sequence"/>
</dbReference>
<comment type="similarity">
    <text evidence="2 9">Belongs to the phytosulfokine family.</text>
</comment>
<evidence type="ECO:0000313" key="11">
    <source>
        <dbReference type="EMBL" id="KAK7402079.1"/>
    </source>
</evidence>
<keyword evidence="8 9" id="KW-0339">Growth factor</keyword>
<evidence type="ECO:0000256" key="2">
    <source>
        <dbReference type="ARBA" id="ARBA00010781"/>
    </source>
</evidence>
<keyword evidence="10" id="KW-1133">Transmembrane helix</keyword>
<evidence type="ECO:0000256" key="9">
    <source>
        <dbReference type="RuleBase" id="RU368031"/>
    </source>
</evidence>
<keyword evidence="4 9" id="KW-0964">Secreted</keyword>